<evidence type="ECO:0000256" key="2">
    <source>
        <dbReference type="ARBA" id="ARBA00004749"/>
    </source>
</evidence>
<dbReference type="GO" id="GO:0071949">
    <property type="term" value="F:FAD binding"/>
    <property type="evidence" value="ECO:0007669"/>
    <property type="project" value="InterPro"/>
</dbReference>
<comment type="cofactor">
    <cofactor evidence="1">
        <name>FAD</name>
        <dbReference type="ChEBI" id="CHEBI:57692"/>
    </cofactor>
</comment>
<dbReference type="PANTHER" id="PTHR43876">
    <property type="entry name" value="UBIQUINONE BIOSYNTHESIS MONOOXYGENASE COQ6, MITOCHONDRIAL"/>
    <property type="match status" value="1"/>
</dbReference>
<comment type="caution">
    <text evidence="10">The sequence shown here is derived from an EMBL/GenBank/DDBJ whole genome shotgun (WGS) entry which is preliminary data.</text>
</comment>
<comment type="subunit">
    <text evidence="8">Component of the Ubi complex metabolon, which regroups five ubiquinone biosynthesis proteins (UbiE, UbiF, UbiG, UbiH and UbiI) and two accessory factors (UbiK and the lipid-binding protein UbiJ).</text>
</comment>
<dbReference type="GO" id="GO:0016705">
    <property type="term" value="F:oxidoreductase activity, acting on paired donors, with incorporation or reduction of molecular oxygen"/>
    <property type="evidence" value="ECO:0007669"/>
    <property type="project" value="InterPro"/>
</dbReference>
<evidence type="ECO:0000256" key="1">
    <source>
        <dbReference type="ARBA" id="ARBA00001974"/>
    </source>
</evidence>
<dbReference type="PRINTS" id="PR00420">
    <property type="entry name" value="RNGMNOXGNASE"/>
</dbReference>
<sequence length="406" mass="44960">MTDLGGEDYDVIIVGAGMVGASAACLLAQVKYASQNRALKIALIESTAGKPFDNKVFDPRVAAVTERSRQILESCGVWHNIEQLRASPYLAMQVWDAESTGRIDFNCHAIHQPNLGHIVENSVIVQTLLTQIEILDNVDLICPATICDYQNDDQSISVHLDDGRWLTAALLIAADGANSKVRQHFEVETKEWSYHQEAIVTTIETQNSNQQTAWQCFTQKGPLALLPLNDNGDLHRSSIVWSQESATAKSLMALSDEQFGAELSKSSEYCLGNVVTIDKRFSFPLIQRHAIDYVMPRIALVGDASHSIHPLAGQGVNLGFSDVEVLVEELVRALRRGNDIGDKLILARYQRRRKPDNLAAMALMEALNKLFIADPLPLRFLRSLGMSRLNKFNAVKNELIKLAMGL</sequence>
<feature type="domain" description="FAD-binding" evidence="9">
    <location>
        <begin position="8"/>
        <end position="355"/>
    </location>
</feature>
<dbReference type="UniPathway" id="UPA00232"/>
<dbReference type="Gene3D" id="3.50.50.60">
    <property type="entry name" value="FAD/NAD(P)-binding domain"/>
    <property type="match status" value="2"/>
</dbReference>
<keyword evidence="4" id="KW-0285">Flavoprotein</keyword>
<dbReference type="InterPro" id="IPR036188">
    <property type="entry name" value="FAD/NAD-bd_sf"/>
</dbReference>
<dbReference type="PROSITE" id="PS01304">
    <property type="entry name" value="UBIH"/>
    <property type="match status" value="1"/>
</dbReference>
<keyword evidence="5" id="KW-0274">FAD</keyword>
<evidence type="ECO:0000313" key="11">
    <source>
        <dbReference type="Proteomes" id="UP000051213"/>
    </source>
</evidence>
<proteinExistence type="inferred from homology"/>
<accession>A0A0R2U7V8</accession>
<name>A0A0R2U7V8_9GAMM</name>
<dbReference type="InterPro" id="IPR002938">
    <property type="entry name" value="FAD-bd"/>
</dbReference>
<dbReference type="GO" id="GO:0006744">
    <property type="term" value="P:ubiquinone biosynthetic process"/>
    <property type="evidence" value="ECO:0007669"/>
    <property type="project" value="UniProtKB-UniPathway"/>
</dbReference>
<dbReference type="PANTHER" id="PTHR43876:SF7">
    <property type="entry name" value="UBIQUINONE BIOSYNTHESIS MONOOXYGENASE COQ6, MITOCHONDRIAL"/>
    <property type="match status" value="1"/>
</dbReference>
<dbReference type="FunFam" id="3.50.50.60:FF:000021">
    <property type="entry name" value="Ubiquinone biosynthesis monooxygenase COQ6"/>
    <property type="match status" value="1"/>
</dbReference>
<dbReference type="Proteomes" id="UP000051213">
    <property type="component" value="Unassembled WGS sequence"/>
</dbReference>
<keyword evidence="7" id="KW-0503">Monooxygenase</keyword>
<evidence type="ECO:0000256" key="6">
    <source>
        <dbReference type="ARBA" id="ARBA00023002"/>
    </source>
</evidence>
<evidence type="ECO:0000259" key="9">
    <source>
        <dbReference type="Pfam" id="PF01494"/>
    </source>
</evidence>
<evidence type="ECO:0000256" key="8">
    <source>
        <dbReference type="ARBA" id="ARBA00065734"/>
    </source>
</evidence>
<keyword evidence="6" id="KW-0560">Oxidoreductase</keyword>
<reference evidence="10 11" key="1">
    <citation type="submission" date="2015-10" db="EMBL/GenBank/DDBJ databases">
        <title>Metagenome-Assembled Genomes uncover a global brackish microbiome.</title>
        <authorList>
            <person name="Hugerth L.W."/>
            <person name="Larsson J."/>
            <person name="Alneberg J."/>
            <person name="Lindh M.V."/>
            <person name="Legrand C."/>
            <person name="Pinhassi J."/>
            <person name="Andersson A.F."/>
        </authorList>
    </citation>
    <scope>NUCLEOTIDE SEQUENCE [LARGE SCALE GENOMIC DNA]</scope>
    <source>
        <strain evidence="10">BACL26 MAG-121220-bin70</strain>
    </source>
</reference>
<dbReference type="SUPFAM" id="SSF51905">
    <property type="entry name" value="FAD/NAD(P)-binding domain"/>
    <property type="match status" value="1"/>
</dbReference>
<dbReference type="InterPro" id="IPR010971">
    <property type="entry name" value="UbiH/COQ6"/>
</dbReference>
<evidence type="ECO:0000313" key="10">
    <source>
        <dbReference type="EMBL" id="KRO95605.1"/>
    </source>
</evidence>
<dbReference type="GO" id="GO:0110142">
    <property type="term" value="C:ubiquinone biosynthesis complex"/>
    <property type="evidence" value="ECO:0007669"/>
    <property type="project" value="UniProtKB-ARBA"/>
</dbReference>
<dbReference type="Pfam" id="PF01494">
    <property type="entry name" value="FAD_binding_3"/>
    <property type="match status" value="1"/>
</dbReference>
<comment type="pathway">
    <text evidence="2">Cofactor biosynthesis; ubiquinone biosynthesis.</text>
</comment>
<gene>
    <name evidence="10" type="ORF">ABS24_00525</name>
</gene>
<evidence type="ECO:0000256" key="5">
    <source>
        <dbReference type="ARBA" id="ARBA00022827"/>
    </source>
</evidence>
<dbReference type="InterPro" id="IPR018168">
    <property type="entry name" value="Ubi_Hdrlase_CS"/>
</dbReference>
<dbReference type="EMBL" id="LICA01000080">
    <property type="protein sequence ID" value="KRO95605.1"/>
    <property type="molecule type" value="Genomic_DNA"/>
</dbReference>
<evidence type="ECO:0000256" key="4">
    <source>
        <dbReference type="ARBA" id="ARBA00022630"/>
    </source>
</evidence>
<organism evidence="10 11">
    <name type="scientific">SAR92 bacterium BACL26 MAG-121220-bin70</name>
    <dbReference type="NCBI Taxonomy" id="1655626"/>
    <lineage>
        <taxon>Bacteria</taxon>
        <taxon>Pseudomonadati</taxon>
        <taxon>Pseudomonadota</taxon>
        <taxon>Gammaproteobacteria</taxon>
        <taxon>Cellvibrionales</taxon>
        <taxon>Porticoccaceae</taxon>
        <taxon>SAR92 clade</taxon>
    </lineage>
</organism>
<protein>
    <recommendedName>
        <fullName evidence="9">FAD-binding domain-containing protein</fullName>
    </recommendedName>
</protein>
<evidence type="ECO:0000256" key="3">
    <source>
        <dbReference type="ARBA" id="ARBA00005349"/>
    </source>
</evidence>
<dbReference type="NCBIfam" id="TIGR01988">
    <property type="entry name" value="Ubi-OHases"/>
    <property type="match status" value="1"/>
</dbReference>
<dbReference type="InterPro" id="IPR051205">
    <property type="entry name" value="UbiH/COQ6_monooxygenase"/>
</dbReference>
<evidence type="ECO:0000256" key="7">
    <source>
        <dbReference type="ARBA" id="ARBA00023033"/>
    </source>
</evidence>
<comment type="similarity">
    <text evidence="3">Belongs to the UbiH/COQ6 family.</text>
</comment>
<dbReference type="AlphaFoldDB" id="A0A0R2U7V8"/>
<dbReference type="GO" id="GO:0004497">
    <property type="term" value="F:monooxygenase activity"/>
    <property type="evidence" value="ECO:0007669"/>
    <property type="project" value="UniProtKB-KW"/>
</dbReference>